<feature type="active site" description="Tele-phosphohistidine intermediate" evidence="2">
    <location>
        <position position="12"/>
    </location>
</feature>
<keyword evidence="5" id="KW-1185">Reference proteome</keyword>
<dbReference type="InterPro" id="IPR013078">
    <property type="entry name" value="His_Pase_superF_clade-1"/>
</dbReference>
<dbReference type="PANTHER" id="PTHR46517:SF1">
    <property type="entry name" value="FRUCTOSE-2,6-BISPHOSPHATASE TIGAR"/>
    <property type="match status" value="1"/>
</dbReference>
<dbReference type="GO" id="GO:0043456">
    <property type="term" value="P:regulation of pentose-phosphate shunt"/>
    <property type="evidence" value="ECO:0007669"/>
    <property type="project" value="TreeGrafter"/>
</dbReference>
<dbReference type="Pfam" id="PF00300">
    <property type="entry name" value="His_Phos_1"/>
    <property type="match status" value="1"/>
</dbReference>
<evidence type="ECO:0000256" key="3">
    <source>
        <dbReference type="PIRSR" id="PIRSR613078-2"/>
    </source>
</evidence>
<dbReference type="Gene3D" id="3.40.50.1240">
    <property type="entry name" value="Phosphoglycerate mutase-like"/>
    <property type="match status" value="1"/>
</dbReference>
<comment type="caution">
    <text evidence="4">The sequence shown here is derived from an EMBL/GenBank/DDBJ whole genome shotgun (WGS) entry which is preliminary data.</text>
</comment>
<feature type="binding site" evidence="3">
    <location>
        <begin position="11"/>
        <end position="18"/>
    </location>
    <ligand>
        <name>substrate</name>
    </ligand>
</feature>
<reference evidence="4" key="1">
    <citation type="submission" date="2020-11" db="EMBL/GenBank/DDBJ databases">
        <authorList>
            <consortium name="DOE Joint Genome Institute"/>
            <person name="Ahrendt S."/>
            <person name="Riley R."/>
            <person name="Andreopoulos W."/>
            <person name="Labutti K."/>
            <person name="Pangilinan J."/>
            <person name="Ruiz-Duenas F.J."/>
            <person name="Barrasa J.M."/>
            <person name="Sanchez-Garcia M."/>
            <person name="Camarero S."/>
            <person name="Miyauchi S."/>
            <person name="Serrano A."/>
            <person name="Linde D."/>
            <person name="Babiker R."/>
            <person name="Drula E."/>
            <person name="Ayuso-Fernandez I."/>
            <person name="Pacheco R."/>
            <person name="Padilla G."/>
            <person name="Ferreira P."/>
            <person name="Barriuso J."/>
            <person name="Kellner H."/>
            <person name="Castanera R."/>
            <person name="Alfaro M."/>
            <person name="Ramirez L."/>
            <person name="Pisabarro A.G."/>
            <person name="Kuo A."/>
            <person name="Tritt A."/>
            <person name="Lipzen A."/>
            <person name="He G."/>
            <person name="Yan M."/>
            <person name="Ng V."/>
            <person name="Cullen D."/>
            <person name="Martin F."/>
            <person name="Rosso M.-N."/>
            <person name="Henrissat B."/>
            <person name="Hibbett D."/>
            <person name="Martinez A.T."/>
            <person name="Grigoriev I.V."/>
        </authorList>
    </citation>
    <scope>NUCLEOTIDE SEQUENCE</scope>
    <source>
        <strain evidence="4">CBS 247.69</strain>
    </source>
</reference>
<dbReference type="GO" id="GO:0045820">
    <property type="term" value="P:negative regulation of glycolytic process"/>
    <property type="evidence" value="ECO:0007669"/>
    <property type="project" value="TreeGrafter"/>
</dbReference>
<dbReference type="Proteomes" id="UP000807353">
    <property type="component" value="Unassembled WGS sequence"/>
</dbReference>
<gene>
    <name evidence="4" type="ORF">BDZ94DRAFT_1303790</name>
</gene>
<dbReference type="SMART" id="SM00855">
    <property type="entry name" value="PGAM"/>
    <property type="match status" value="1"/>
</dbReference>
<dbReference type="InterPro" id="IPR029033">
    <property type="entry name" value="His_PPase_superfam"/>
</dbReference>
<proteinExistence type="predicted"/>
<keyword evidence="1" id="KW-0378">Hydrolase</keyword>
<name>A0A9P6CQR9_9AGAR</name>
<feature type="active site" description="Proton donor/acceptor" evidence="2">
    <location>
        <position position="86"/>
    </location>
</feature>
<feature type="binding site" evidence="3">
    <location>
        <position position="61"/>
    </location>
    <ligand>
        <name>substrate</name>
    </ligand>
</feature>
<evidence type="ECO:0000256" key="2">
    <source>
        <dbReference type="PIRSR" id="PIRSR613078-1"/>
    </source>
</evidence>
<dbReference type="GO" id="GO:0005829">
    <property type="term" value="C:cytosol"/>
    <property type="evidence" value="ECO:0007669"/>
    <property type="project" value="TreeGrafter"/>
</dbReference>
<dbReference type="PROSITE" id="PS00175">
    <property type="entry name" value="PG_MUTASE"/>
    <property type="match status" value="1"/>
</dbReference>
<evidence type="ECO:0000313" key="4">
    <source>
        <dbReference type="EMBL" id="KAF9469299.1"/>
    </source>
</evidence>
<dbReference type="SUPFAM" id="SSF53254">
    <property type="entry name" value="Phosphoglycerate mutase-like"/>
    <property type="match status" value="1"/>
</dbReference>
<accession>A0A9P6CQR9</accession>
<dbReference type="InterPro" id="IPR001345">
    <property type="entry name" value="PG/BPGM_mutase_AS"/>
</dbReference>
<dbReference type="AlphaFoldDB" id="A0A9P6CQR9"/>
<dbReference type="CDD" id="cd07067">
    <property type="entry name" value="HP_PGM_like"/>
    <property type="match status" value="1"/>
</dbReference>
<dbReference type="EMBL" id="MU150230">
    <property type="protein sequence ID" value="KAF9469299.1"/>
    <property type="molecule type" value="Genomic_DNA"/>
</dbReference>
<organism evidence="4 5">
    <name type="scientific">Collybia nuda</name>
    <dbReference type="NCBI Taxonomy" id="64659"/>
    <lineage>
        <taxon>Eukaryota</taxon>
        <taxon>Fungi</taxon>
        <taxon>Dikarya</taxon>
        <taxon>Basidiomycota</taxon>
        <taxon>Agaricomycotina</taxon>
        <taxon>Agaricomycetes</taxon>
        <taxon>Agaricomycetidae</taxon>
        <taxon>Agaricales</taxon>
        <taxon>Tricholomatineae</taxon>
        <taxon>Clitocybaceae</taxon>
        <taxon>Collybia</taxon>
    </lineage>
</organism>
<dbReference type="GO" id="GO:0004331">
    <property type="term" value="F:fructose-2,6-bisphosphate 2-phosphatase activity"/>
    <property type="evidence" value="ECO:0007669"/>
    <property type="project" value="TreeGrafter"/>
</dbReference>
<dbReference type="OrthoDB" id="354304at2759"/>
<protein>
    <submittedName>
        <fullName evidence="4">Phosphoglycerate mutase-like protein</fullName>
    </submittedName>
</protein>
<dbReference type="PANTHER" id="PTHR46517">
    <property type="entry name" value="FRUCTOSE-2,6-BISPHOSPHATASE TIGAR"/>
    <property type="match status" value="1"/>
</dbReference>
<dbReference type="InterPro" id="IPR051695">
    <property type="entry name" value="Phosphoglycerate_Mutase"/>
</dbReference>
<evidence type="ECO:0000313" key="5">
    <source>
        <dbReference type="Proteomes" id="UP000807353"/>
    </source>
</evidence>
<evidence type="ECO:0000256" key="1">
    <source>
        <dbReference type="ARBA" id="ARBA00022801"/>
    </source>
</evidence>
<sequence>MAIITRVYLVRHGETDANRNGIIQGQLDTPLNGVGIKQASLVGEALRDVPFSMAYSSDLSRATRTAEAILAHHPTLQVHEQKELRERDMGDMQGKSAQALKGVRLVVSTDRTVESGPFFAARAVTWWNRTILQRTESLSQEDHPQHILVTSHGGFIATLVQTLIQSRKLNSAPGIVIWGCVNSSVTIIEVNEKQKGVVIQYGNTSHLEGANLDNVVEENVDETQV</sequence>